<dbReference type="Pfam" id="PF13577">
    <property type="entry name" value="SnoaL_4"/>
    <property type="match status" value="1"/>
</dbReference>
<proteinExistence type="predicted"/>
<keyword evidence="3" id="KW-1185">Reference proteome</keyword>
<dbReference type="EMBL" id="VSFF01000015">
    <property type="protein sequence ID" value="TYC08996.1"/>
    <property type="molecule type" value="Genomic_DNA"/>
</dbReference>
<dbReference type="RefSeq" id="WP_148354615.1">
    <property type="nucleotide sequence ID" value="NZ_JBHSBF010000032.1"/>
</dbReference>
<dbReference type="AlphaFoldDB" id="A0A5D0TUF9"/>
<dbReference type="Proteomes" id="UP000322634">
    <property type="component" value="Unassembled WGS sequence"/>
</dbReference>
<dbReference type="Gene3D" id="3.10.450.50">
    <property type="match status" value="1"/>
</dbReference>
<dbReference type="InterPro" id="IPR032710">
    <property type="entry name" value="NTF2-like_dom_sf"/>
</dbReference>
<evidence type="ECO:0000259" key="1">
    <source>
        <dbReference type="Pfam" id="PF13577"/>
    </source>
</evidence>
<dbReference type="InterPro" id="IPR037401">
    <property type="entry name" value="SnoaL-like"/>
</dbReference>
<protein>
    <submittedName>
        <fullName evidence="2">Nuclear transport factor 2 family protein</fullName>
    </submittedName>
</protein>
<dbReference type="SUPFAM" id="SSF54427">
    <property type="entry name" value="NTF2-like"/>
    <property type="match status" value="1"/>
</dbReference>
<feature type="domain" description="SnoaL-like" evidence="1">
    <location>
        <begin position="6"/>
        <end position="133"/>
    </location>
</feature>
<comment type="caution">
    <text evidence="2">The sequence shown here is derived from an EMBL/GenBank/DDBJ whole genome shotgun (WGS) entry which is preliminary data.</text>
</comment>
<organism evidence="2 3">
    <name type="scientific">Actinomadura syzygii</name>
    <dbReference type="NCBI Taxonomy" id="1427538"/>
    <lineage>
        <taxon>Bacteria</taxon>
        <taxon>Bacillati</taxon>
        <taxon>Actinomycetota</taxon>
        <taxon>Actinomycetes</taxon>
        <taxon>Streptosporangiales</taxon>
        <taxon>Thermomonosporaceae</taxon>
        <taxon>Actinomadura</taxon>
    </lineage>
</organism>
<name>A0A5D0TUF9_9ACTN</name>
<reference evidence="2 3" key="1">
    <citation type="submission" date="2019-08" db="EMBL/GenBank/DDBJ databases">
        <title>Actinomadura sp. nov. CYP1-5 isolated from mountain soil.</title>
        <authorList>
            <person name="Songsumanus A."/>
            <person name="Kuncharoen N."/>
            <person name="Kudo T."/>
            <person name="Yuki M."/>
            <person name="Igarashi Y."/>
            <person name="Tanasupawat S."/>
        </authorList>
    </citation>
    <scope>NUCLEOTIDE SEQUENCE [LARGE SCALE GENOMIC DNA]</scope>
    <source>
        <strain evidence="2 3">GKU157</strain>
    </source>
</reference>
<dbReference type="OrthoDB" id="7605094at2"/>
<accession>A0A5D0TUF9</accession>
<gene>
    <name evidence="2" type="ORF">FXF65_36390</name>
</gene>
<evidence type="ECO:0000313" key="2">
    <source>
        <dbReference type="EMBL" id="TYC08996.1"/>
    </source>
</evidence>
<evidence type="ECO:0000313" key="3">
    <source>
        <dbReference type="Proteomes" id="UP000322634"/>
    </source>
</evidence>
<sequence>MEPWEAVAREGVRDLVARYNAYGDAGRFDDLMELFAPDAAMEIGDGRAYRGRDEIATIFTGTRDRWRATADDRGDPPYVRHFVSTHQIDLLDRERARGRAYFQVLMAHGLDHWGRYLDEYVLAGGRWRFARRRVRVDGRAPDGETAHHETTTG</sequence>